<dbReference type="Proteomes" id="UP000663823">
    <property type="component" value="Unassembled WGS sequence"/>
</dbReference>
<comment type="subcellular location">
    <subcellularLocation>
        <location evidence="1">Nucleus</location>
    </subcellularLocation>
</comment>
<dbReference type="Gene3D" id="3.10.20.90">
    <property type="entry name" value="Phosphatidylinositol 3-kinase Catalytic Subunit, Chain A, domain 1"/>
    <property type="match status" value="1"/>
</dbReference>
<keyword evidence="2" id="KW-0677">Repeat</keyword>
<dbReference type="GO" id="GO:0031499">
    <property type="term" value="C:TRAMP complex"/>
    <property type="evidence" value="ECO:0007669"/>
    <property type="project" value="TreeGrafter"/>
</dbReference>
<dbReference type="EMBL" id="CAJNOO010002403">
    <property type="protein sequence ID" value="CAF1264777.1"/>
    <property type="molecule type" value="Genomic_DNA"/>
</dbReference>
<accession>A0A815B4C0</accession>
<dbReference type="PANTHER" id="PTHR46543:SF2">
    <property type="entry name" value="AGAP013096-PA"/>
    <property type="match status" value="1"/>
</dbReference>
<dbReference type="Pfam" id="PF00240">
    <property type="entry name" value="ubiquitin"/>
    <property type="match status" value="1"/>
</dbReference>
<evidence type="ECO:0000313" key="8">
    <source>
        <dbReference type="Proteomes" id="UP000663882"/>
    </source>
</evidence>
<evidence type="ECO:0000313" key="7">
    <source>
        <dbReference type="EMBL" id="CAF3749309.1"/>
    </source>
</evidence>
<feature type="domain" description="Ubiquitin-like" evidence="5">
    <location>
        <begin position="422"/>
        <end position="494"/>
    </location>
</feature>
<dbReference type="PANTHER" id="PTHR46543">
    <property type="entry name" value="ZINC FINGER CCHC DOMAIN-CONTAINING PROTEIN 7"/>
    <property type="match status" value="1"/>
</dbReference>
<feature type="compositionally biased region" description="Gly residues" evidence="4">
    <location>
        <begin position="384"/>
        <end position="394"/>
    </location>
</feature>
<evidence type="ECO:0000256" key="4">
    <source>
        <dbReference type="SAM" id="MobiDB-lite"/>
    </source>
</evidence>
<dbReference type="OrthoDB" id="417450at2759"/>
<evidence type="ECO:0000313" key="6">
    <source>
        <dbReference type="EMBL" id="CAF1264777.1"/>
    </source>
</evidence>
<dbReference type="GO" id="GO:0071035">
    <property type="term" value="P:nuclear polyadenylation-dependent rRNA catabolic process"/>
    <property type="evidence" value="ECO:0007669"/>
    <property type="project" value="TreeGrafter"/>
</dbReference>
<dbReference type="PROSITE" id="PS50053">
    <property type="entry name" value="UBIQUITIN_2"/>
    <property type="match status" value="1"/>
</dbReference>
<proteinExistence type="predicted"/>
<dbReference type="GO" id="GO:0071037">
    <property type="term" value="P:nuclear polyadenylation-dependent snRNA catabolic process"/>
    <property type="evidence" value="ECO:0007669"/>
    <property type="project" value="TreeGrafter"/>
</dbReference>
<protein>
    <recommendedName>
        <fullName evidence="5">Ubiquitin-like domain-containing protein</fullName>
    </recommendedName>
</protein>
<dbReference type="InterPro" id="IPR051644">
    <property type="entry name" value="TRAMP_AT-DNA-binding"/>
</dbReference>
<feature type="region of interest" description="Disordered" evidence="4">
    <location>
        <begin position="215"/>
        <end position="244"/>
    </location>
</feature>
<evidence type="ECO:0000256" key="2">
    <source>
        <dbReference type="ARBA" id="ARBA00022737"/>
    </source>
</evidence>
<feature type="compositionally biased region" description="Polar residues" evidence="4">
    <location>
        <begin position="229"/>
        <end position="244"/>
    </location>
</feature>
<evidence type="ECO:0000256" key="1">
    <source>
        <dbReference type="ARBA" id="ARBA00004123"/>
    </source>
</evidence>
<evidence type="ECO:0000256" key="3">
    <source>
        <dbReference type="ARBA" id="ARBA00023242"/>
    </source>
</evidence>
<name>A0A815B4C0_9BILA</name>
<dbReference type="GO" id="GO:0071039">
    <property type="term" value="P:nuclear polyadenylation-dependent CUT catabolic process"/>
    <property type="evidence" value="ECO:0007669"/>
    <property type="project" value="TreeGrafter"/>
</dbReference>
<dbReference type="AlphaFoldDB" id="A0A815B4C0"/>
<dbReference type="InterPro" id="IPR000626">
    <property type="entry name" value="Ubiquitin-like_dom"/>
</dbReference>
<dbReference type="GO" id="GO:0071036">
    <property type="term" value="P:nuclear polyadenylation-dependent snoRNA catabolic process"/>
    <property type="evidence" value="ECO:0007669"/>
    <property type="project" value="TreeGrafter"/>
</dbReference>
<feature type="compositionally biased region" description="Polar residues" evidence="4">
    <location>
        <begin position="405"/>
        <end position="417"/>
    </location>
</feature>
<feature type="compositionally biased region" description="Low complexity" evidence="4">
    <location>
        <begin position="215"/>
        <end position="228"/>
    </location>
</feature>
<feature type="region of interest" description="Disordered" evidence="4">
    <location>
        <begin position="13"/>
        <end position="56"/>
    </location>
</feature>
<dbReference type="Proteomes" id="UP000663882">
    <property type="component" value="Unassembled WGS sequence"/>
</dbReference>
<sequence>MGSNYDYTYEYEVTDSNKHNRTSRHNTGRQNQRTTGNQSNYATSHSTFGRSSNMDPLTNLQNDRIWNKLYDPSQIDKTAHENEIQKMARRQDRKVIKIEAAYGSDRQTFVVKRNYDLRVRDVQEDASKVFKMPLDQIILYWKGRNICDTPNELLETLGIENNHQMRVCREDDQAQQNRRRELRSFATSDQQYSSSNDIYQQQQLQQQFYPQYQQQQQQQFYPQQQQQPNSNYPTMYDQQQQQFGGSPRANYYQQLTNPNAAPPVAPSFVLNLQIGIGDRIEGLAIGRPHPITLYDLQVELQQRFNIPILDQNVAYNGMPLTQYPPDAPLDSLGVVNNSFISLWYKGSGSNNQQQQQQQQPPPPNEYYSARQQAPPSFYGDGSQSTGGGGGGGGNQNDTSPRRMDNTINTNDPTQNGANQEVLKIEVFHGSDRHVLILRSANNLRITDLMEELERITTVPVQRQKLFFRGRELQQMKDRTLRDAGIDNNAQVRLIGDPTKTRYEPMITANRTN</sequence>
<feature type="compositionally biased region" description="Polar residues" evidence="4">
    <location>
        <begin position="28"/>
        <end position="56"/>
    </location>
</feature>
<dbReference type="GO" id="GO:0003723">
    <property type="term" value="F:RNA binding"/>
    <property type="evidence" value="ECO:0007669"/>
    <property type="project" value="TreeGrafter"/>
</dbReference>
<dbReference type="InterPro" id="IPR029071">
    <property type="entry name" value="Ubiquitin-like_domsf"/>
</dbReference>
<evidence type="ECO:0000259" key="5">
    <source>
        <dbReference type="PROSITE" id="PS50053"/>
    </source>
</evidence>
<dbReference type="GO" id="GO:0071031">
    <property type="term" value="P:nuclear mRNA surveillance of mRNA 3'-end processing"/>
    <property type="evidence" value="ECO:0007669"/>
    <property type="project" value="TreeGrafter"/>
</dbReference>
<keyword evidence="3" id="KW-0539">Nucleus</keyword>
<comment type="caution">
    <text evidence="6">The sequence shown here is derived from an EMBL/GenBank/DDBJ whole genome shotgun (WGS) entry which is preliminary data.</text>
</comment>
<dbReference type="EMBL" id="CAJOAX010001834">
    <property type="protein sequence ID" value="CAF3749309.1"/>
    <property type="molecule type" value="Genomic_DNA"/>
</dbReference>
<gene>
    <name evidence="7" type="ORF">OTI717_LOCUS15486</name>
    <name evidence="6" type="ORF">RFH988_LOCUS27871</name>
</gene>
<reference evidence="6" key="1">
    <citation type="submission" date="2021-02" db="EMBL/GenBank/DDBJ databases">
        <authorList>
            <person name="Nowell W R."/>
        </authorList>
    </citation>
    <scope>NUCLEOTIDE SEQUENCE</scope>
</reference>
<feature type="region of interest" description="Disordered" evidence="4">
    <location>
        <begin position="346"/>
        <end position="417"/>
    </location>
</feature>
<organism evidence="6 8">
    <name type="scientific">Rotaria sordida</name>
    <dbReference type="NCBI Taxonomy" id="392033"/>
    <lineage>
        <taxon>Eukaryota</taxon>
        <taxon>Metazoa</taxon>
        <taxon>Spiralia</taxon>
        <taxon>Gnathifera</taxon>
        <taxon>Rotifera</taxon>
        <taxon>Eurotatoria</taxon>
        <taxon>Bdelloidea</taxon>
        <taxon>Philodinida</taxon>
        <taxon>Philodinidae</taxon>
        <taxon>Rotaria</taxon>
    </lineage>
</organism>
<dbReference type="SUPFAM" id="SSF54236">
    <property type="entry name" value="Ubiquitin-like"/>
    <property type="match status" value="3"/>
</dbReference>
<dbReference type="GO" id="GO:0071038">
    <property type="term" value="P:TRAMP-dependent tRNA surveillance pathway"/>
    <property type="evidence" value="ECO:0007669"/>
    <property type="project" value="TreeGrafter"/>
</dbReference>